<keyword evidence="2" id="KW-0472">Membrane</keyword>
<feature type="domain" description="Fe2OG dioxygenase" evidence="3">
    <location>
        <begin position="268"/>
        <end position="388"/>
    </location>
</feature>
<evidence type="ECO:0000256" key="2">
    <source>
        <dbReference type="SAM" id="Phobius"/>
    </source>
</evidence>
<keyword evidence="5" id="KW-1185">Reference proteome</keyword>
<dbReference type="InterPro" id="IPR005123">
    <property type="entry name" value="Oxoglu/Fe-dep_dioxygenase_dom"/>
</dbReference>
<dbReference type="EMBL" id="BRXX01000325">
    <property type="protein sequence ID" value="GMI05061.1"/>
    <property type="molecule type" value="Genomic_DNA"/>
</dbReference>
<proteinExistence type="inferred from homology"/>
<dbReference type="GO" id="GO:0016491">
    <property type="term" value="F:oxidoreductase activity"/>
    <property type="evidence" value="ECO:0007669"/>
    <property type="project" value="UniProtKB-KW"/>
</dbReference>
<dbReference type="InterPro" id="IPR044861">
    <property type="entry name" value="IPNS-like_FE2OG_OXY"/>
</dbReference>
<dbReference type="GO" id="GO:0046872">
    <property type="term" value="F:metal ion binding"/>
    <property type="evidence" value="ECO:0007669"/>
    <property type="project" value="UniProtKB-KW"/>
</dbReference>
<dbReference type="SUPFAM" id="SSF51197">
    <property type="entry name" value="Clavaminate synthase-like"/>
    <property type="match status" value="1"/>
</dbReference>
<reference evidence="5" key="1">
    <citation type="journal article" date="2023" name="Commun. Biol.">
        <title>Genome analysis of Parmales, the sister group of diatoms, reveals the evolutionary specialization of diatoms from phago-mixotrophs to photoautotrophs.</title>
        <authorList>
            <person name="Ban H."/>
            <person name="Sato S."/>
            <person name="Yoshikawa S."/>
            <person name="Yamada K."/>
            <person name="Nakamura Y."/>
            <person name="Ichinomiya M."/>
            <person name="Sato N."/>
            <person name="Blanc-Mathieu R."/>
            <person name="Endo H."/>
            <person name="Kuwata A."/>
            <person name="Ogata H."/>
        </authorList>
    </citation>
    <scope>NUCLEOTIDE SEQUENCE [LARGE SCALE GENOMIC DNA]</scope>
    <source>
        <strain evidence="5">NIES 3699</strain>
    </source>
</reference>
<keyword evidence="1" id="KW-0479">Metal-binding</keyword>
<dbReference type="PROSITE" id="PS51471">
    <property type="entry name" value="FE2OG_OXY"/>
    <property type="match status" value="1"/>
</dbReference>
<keyword evidence="2" id="KW-0812">Transmembrane</keyword>
<protein>
    <recommendedName>
        <fullName evidence="3">Fe2OG dioxygenase domain-containing protein</fullName>
    </recommendedName>
</protein>
<dbReference type="PANTHER" id="PTHR47990">
    <property type="entry name" value="2-OXOGLUTARATE (2OG) AND FE(II)-DEPENDENT OXYGENASE SUPERFAMILY PROTEIN-RELATED"/>
    <property type="match status" value="1"/>
</dbReference>
<dbReference type="Proteomes" id="UP001165160">
    <property type="component" value="Unassembled WGS sequence"/>
</dbReference>
<keyword evidence="1" id="KW-0408">Iron</keyword>
<evidence type="ECO:0000313" key="5">
    <source>
        <dbReference type="Proteomes" id="UP001165160"/>
    </source>
</evidence>
<name>A0A9W7CFA6_9STRA</name>
<sequence>MATNSGAGASTRIIIALSLVCAVVAYLSPFLLPISSTSFLSRASDHLSSVLALKSTKTASGDSVLVLPVVDLSSPDAARQLDEACSTVGFFLLVNHGAEKTAKDAASNLNRWFQWVYEGSEEANRDRLSVTREKWGYGPGLQKPGHMEEEGYETLEGVYAVGGGRQDYVVINPEASERKKRGDDYYTSNVAQIWYEDADNLWPASEKGRTIKPALEAHYRAMEKVSTKLMSLFAEALVMEEAKVSGSNVTPDAGRELYESRFAPLVDKHTSNLVNAYHTDPRLARLAPGGDAEYRVSPHSDTGLFTIIGYGDMGCEGLEVQLGDDPSKGWTEVSTSFGMRTDQPLVVNIADSMTRLSGGRFRATPHRVKKSDPGSIGDRLAIIFFFAARYDAFLEPVVKFDGGDKRLAVRAGQITHNYLTATEKDKEAFDAWVEAKAKK</sequence>
<gene>
    <name evidence="4" type="ORF">TrVE_jg13273</name>
</gene>
<keyword evidence="2" id="KW-1133">Transmembrane helix</keyword>
<dbReference type="Gene3D" id="2.60.120.330">
    <property type="entry name" value="B-lactam Antibiotic, Isopenicillin N Synthase, Chain"/>
    <property type="match status" value="1"/>
</dbReference>
<dbReference type="InterPro" id="IPR050231">
    <property type="entry name" value="Iron_ascorbate_oxido_reductase"/>
</dbReference>
<evidence type="ECO:0000259" key="3">
    <source>
        <dbReference type="PROSITE" id="PS51471"/>
    </source>
</evidence>
<feature type="transmembrane region" description="Helical" evidence="2">
    <location>
        <begin position="12"/>
        <end position="32"/>
    </location>
</feature>
<dbReference type="InterPro" id="IPR027443">
    <property type="entry name" value="IPNS-like_sf"/>
</dbReference>
<dbReference type="Pfam" id="PF14226">
    <property type="entry name" value="DIOX_N"/>
    <property type="match status" value="1"/>
</dbReference>
<comment type="similarity">
    <text evidence="1">Belongs to the iron/ascorbate-dependent oxidoreductase family.</text>
</comment>
<dbReference type="AlphaFoldDB" id="A0A9W7CFA6"/>
<evidence type="ECO:0000313" key="4">
    <source>
        <dbReference type="EMBL" id="GMI05061.1"/>
    </source>
</evidence>
<dbReference type="Pfam" id="PF03171">
    <property type="entry name" value="2OG-FeII_Oxy"/>
    <property type="match status" value="1"/>
</dbReference>
<accession>A0A9W7CFA6</accession>
<organism evidence="4 5">
    <name type="scientific">Triparma verrucosa</name>
    <dbReference type="NCBI Taxonomy" id="1606542"/>
    <lineage>
        <taxon>Eukaryota</taxon>
        <taxon>Sar</taxon>
        <taxon>Stramenopiles</taxon>
        <taxon>Ochrophyta</taxon>
        <taxon>Bolidophyceae</taxon>
        <taxon>Parmales</taxon>
        <taxon>Triparmaceae</taxon>
        <taxon>Triparma</taxon>
    </lineage>
</organism>
<comment type="caution">
    <text evidence="4">The sequence shown here is derived from an EMBL/GenBank/DDBJ whole genome shotgun (WGS) entry which is preliminary data.</text>
</comment>
<evidence type="ECO:0000256" key="1">
    <source>
        <dbReference type="RuleBase" id="RU003682"/>
    </source>
</evidence>
<dbReference type="InterPro" id="IPR026992">
    <property type="entry name" value="DIOX_N"/>
</dbReference>
<keyword evidence="1" id="KW-0560">Oxidoreductase</keyword>